<proteinExistence type="predicted"/>
<dbReference type="PANTHER" id="PTHR11732">
    <property type="entry name" value="ALDO/KETO REDUCTASE"/>
    <property type="match status" value="1"/>
</dbReference>
<protein>
    <recommendedName>
        <fullName evidence="1">NADP-dependent oxidoreductase domain-containing protein</fullName>
    </recommendedName>
</protein>
<accession>A0A2A9NAM5</accession>
<gene>
    <name evidence="2" type="ORF">AMATHDRAFT_161044</name>
</gene>
<keyword evidence="3" id="KW-1185">Reference proteome</keyword>
<feature type="non-terminal residue" evidence="2">
    <location>
        <position position="1"/>
    </location>
</feature>
<dbReference type="Gene3D" id="3.20.20.100">
    <property type="entry name" value="NADP-dependent oxidoreductase domain"/>
    <property type="match status" value="1"/>
</dbReference>
<evidence type="ECO:0000313" key="3">
    <source>
        <dbReference type="Proteomes" id="UP000242287"/>
    </source>
</evidence>
<organism evidence="2 3">
    <name type="scientific">Amanita thiersii Skay4041</name>
    <dbReference type="NCBI Taxonomy" id="703135"/>
    <lineage>
        <taxon>Eukaryota</taxon>
        <taxon>Fungi</taxon>
        <taxon>Dikarya</taxon>
        <taxon>Basidiomycota</taxon>
        <taxon>Agaricomycotina</taxon>
        <taxon>Agaricomycetes</taxon>
        <taxon>Agaricomycetidae</taxon>
        <taxon>Agaricales</taxon>
        <taxon>Pluteineae</taxon>
        <taxon>Amanitaceae</taxon>
        <taxon>Amanita</taxon>
    </lineage>
</organism>
<name>A0A2A9NAM5_9AGAR</name>
<dbReference type="GO" id="GO:0016491">
    <property type="term" value="F:oxidoreductase activity"/>
    <property type="evidence" value="ECO:0007669"/>
    <property type="project" value="InterPro"/>
</dbReference>
<dbReference type="OrthoDB" id="416253at2759"/>
<evidence type="ECO:0000259" key="1">
    <source>
        <dbReference type="Pfam" id="PF00248"/>
    </source>
</evidence>
<dbReference type="InterPro" id="IPR023210">
    <property type="entry name" value="NADP_OxRdtase_dom"/>
</dbReference>
<dbReference type="InterPro" id="IPR020471">
    <property type="entry name" value="AKR"/>
</dbReference>
<dbReference type="PRINTS" id="PR00069">
    <property type="entry name" value="ALDKETRDTASE"/>
</dbReference>
<dbReference type="Pfam" id="PF00248">
    <property type="entry name" value="Aldo_ket_red"/>
    <property type="match status" value="1"/>
</dbReference>
<dbReference type="Proteomes" id="UP000242287">
    <property type="component" value="Unassembled WGS sequence"/>
</dbReference>
<evidence type="ECO:0000313" key="2">
    <source>
        <dbReference type="EMBL" id="PFH45297.1"/>
    </source>
</evidence>
<feature type="domain" description="NADP-dependent oxidoreductase" evidence="1">
    <location>
        <begin position="1"/>
        <end position="134"/>
    </location>
</feature>
<dbReference type="InterPro" id="IPR036812">
    <property type="entry name" value="NAD(P)_OxRdtase_dom_sf"/>
</dbReference>
<reference evidence="2 3" key="1">
    <citation type="submission" date="2014-02" db="EMBL/GenBank/DDBJ databases">
        <title>Transposable element dynamics among asymbiotic and ectomycorrhizal Amanita fungi.</title>
        <authorList>
            <consortium name="DOE Joint Genome Institute"/>
            <person name="Hess J."/>
            <person name="Skrede I."/>
            <person name="Wolfe B."/>
            <person name="LaButti K."/>
            <person name="Ohm R.A."/>
            <person name="Grigoriev I.V."/>
            <person name="Pringle A."/>
        </authorList>
    </citation>
    <scope>NUCLEOTIDE SEQUENCE [LARGE SCALE GENOMIC DNA]</scope>
    <source>
        <strain evidence="2 3">SKay4041</strain>
    </source>
</reference>
<dbReference type="STRING" id="703135.A0A2A9NAM5"/>
<dbReference type="SUPFAM" id="SSF51430">
    <property type="entry name" value="NAD(P)-linked oxidoreductase"/>
    <property type="match status" value="1"/>
</dbReference>
<dbReference type="EMBL" id="KZ302447">
    <property type="protein sequence ID" value="PFH45297.1"/>
    <property type="molecule type" value="Genomic_DNA"/>
</dbReference>
<dbReference type="AlphaFoldDB" id="A0A2A9NAM5"/>
<sequence length="161" mass="17404">GKVKTIGVSNCSQTKLEHLLETAEIVPAVNQLELHIYNPQHKLLAYMKSKGIVPQAYSPLGSTGSPLLKDETANEIAVKRGLKPADVVLGYLLAKHMVVLVKSVTSARIAANLGGTIEGASKLDKADLEQLDKLAANGKQKRFVTPPWPVELGFEDWPKAQ</sequence>